<keyword evidence="3" id="KW-1185">Reference proteome</keyword>
<protein>
    <submittedName>
        <fullName evidence="2">Uncharacterized protein</fullName>
    </submittedName>
</protein>
<dbReference type="Proteomes" id="UP000053257">
    <property type="component" value="Unassembled WGS sequence"/>
</dbReference>
<dbReference type="HOGENOM" id="CLU_1482516_0_0_1"/>
<organism evidence="2 3">
    <name type="scientific">Phlebiopsis gigantea (strain 11061_1 CR5-6)</name>
    <name type="common">White-rot fungus</name>
    <name type="synonym">Peniophora gigantea</name>
    <dbReference type="NCBI Taxonomy" id="745531"/>
    <lineage>
        <taxon>Eukaryota</taxon>
        <taxon>Fungi</taxon>
        <taxon>Dikarya</taxon>
        <taxon>Basidiomycota</taxon>
        <taxon>Agaricomycotina</taxon>
        <taxon>Agaricomycetes</taxon>
        <taxon>Polyporales</taxon>
        <taxon>Phanerochaetaceae</taxon>
        <taxon>Phlebiopsis</taxon>
    </lineage>
</organism>
<gene>
    <name evidence="2" type="ORF">PHLGIDRAFT_123480</name>
</gene>
<dbReference type="AlphaFoldDB" id="A0A0C3S1G7"/>
<reference evidence="2 3" key="1">
    <citation type="journal article" date="2014" name="PLoS Genet.">
        <title>Analysis of the Phlebiopsis gigantea genome, transcriptome and secretome provides insight into its pioneer colonization strategies of wood.</title>
        <authorList>
            <person name="Hori C."/>
            <person name="Ishida T."/>
            <person name="Igarashi K."/>
            <person name="Samejima M."/>
            <person name="Suzuki H."/>
            <person name="Master E."/>
            <person name="Ferreira P."/>
            <person name="Ruiz-Duenas F.J."/>
            <person name="Held B."/>
            <person name="Canessa P."/>
            <person name="Larrondo L.F."/>
            <person name="Schmoll M."/>
            <person name="Druzhinina I.S."/>
            <person name="Kubicek C.P."/>
            <person name="Gaskell J.A."/>
            <person name="Kersten P."/>
            <person name="St John F."/>
            <person name="Glasner J."/>
            <person name="Sabat G."/>
            <person name="Splinter BonDurant S."/>
            <person name="Syed K."/>
            <person name="Yadav J."/>
            <person name="Mgbeahuruike A.C."/>
            <person name="Kovalchuk A."/>
            <person name="Asiegbu F.O."/>
            <person name="Lackner G."/>
            <person name="Hoffmeister D."/>
            <person name="Rencoret J."/>
            <person name="Gutierrez A."/>
            <person name="Sun H."/>
            <person name="Lindquist E."/>
            <person name="Barry K."/>
            <person name="Riley R."/>
            <person name="Grigoriev I.V."/>
            <person name="Henrissat B."/>
            <person name="Kues U."/>
            <person name="Berka R.M."/>
            <person name="Martinez A.T."/>
            <person name="Covert S.F."/>
            <person name="Blanchette R.A."/>
            <person name="Cullen D."/>
        </authorList>
    </citation>
    <scope>NUCLEOTIDE SEQUENCE [LARGE SCALE GENOMIC DNA]</scope>
    <source>
        <strain evidence="2 3">11061_1 CR5-6</strain>
    </source>
</reference>
<feature type="compositionally biased region" description="Basic and acidic residues" evidence="1">
    <location>
        <begin position="111"/>
        <end position="157"/>
    </location>
</feature>
<sequence length="182" mass="19866">MEVQQIANKDPSEKNVKRYLSALKTALDLANEYNTCCGTEPLFNSNEIHNELWPLLREMCKKLAAVEAAEATTAAFEATVAVATAAEEEAAKAAIAAFEAVSSAKGMTNTGHDKGKGKAVGKTRDKEKATEKGKPAEKGEGAEKEKEKEKDRKEDMTKINPPMLQKLYSVLKETQEQHIQAV</sequence>
<proteinExistence type="predicted"/>
<accession>A0A0C3S1G7</accession>
<evidence type="ECO:0000256" key="1">
    <source>
        <dbReference type="SAM" id="MobiDB-lite"/>
    </source>
</evidence>
<evidence type="ECO:0000313" key="2">
    <source>
        <dbReference type="EMBL" id="KIP01295.1"/>
    </source>
</evidence>
<name>A0A0C3S1G7_PHLG1</name>
<feature type="region of interest" description="Disordered" evidence="1">
    <location>
        <begin position="106"/>
        <end position="169"/>
    </location>
</feature>
<evidence type="ECO:0000313" key="3">
    <source>
        <dbReference type="Proteomes" id="UP000053257"/>
    </source>
</evidence>
<dbReference type="EMBL" id="KN840831">
    <property type="protein sequence ID" value="KIP01295.1"/>
    <property type="molecule type" value="Genomic_DNA"/>
</dbReference>